<evidence type="ECO:0000259" key="1">
    <source>
        <dbReference type="Pfam" id="PF00144"/>
    </source>
</evidence>
<dbReference type="Pfam" id="PF00144">
    <property type="entry name" value="Beta-lactamase"/>
    <property type="match status" value="1"/>
</dbReference>
<dbReference type="PANTHER" id="PTHR46825">
    <property type="entry name" value="D-ALANYL-D-ALANINE-CARBOXYPEPTIDASE/ENDOPEPTIDASE AMPH"/>
    <property type="match status" value="1"/>
</dbReference>
<reference evidence="2 3" key="1">
    <citation type="submission" date="2023-05" db="EMBL/GenBank/DDBJ databases">
        <title>A 100% complete, gapless, phased diploid assembly of the Scenedesmus obliquus UTEX 3031 genome.</title>
        <authorList>
            <person name="Biondi T.C."/>
            <person name="Hanschen E.R."/>
            <person name="Kwon T."/>
            <person name="Eng W."/>
            <person name="Kruse C.P.S."/>
            <person name="Koehler S.I."/>
            <person name="Kunde Y."/>
            <person name="Gleasner C.D."/>
            <person name="You Mak K.T."/>
            <person name="Polle J."/>
            <person name="Hovde B.T."/>
            <person name="Starkenburg S.R."/>
        </authorList>
    </citation>
    <scope>NUCLEOTIDE SEQUENCE [LARGE SCALE GENOMIC DNA]</scope>
    <source>
        <strain evidence="2 3">DOE0152z</strain>
    </source>
</reference>
<accession>A0ABY8U2X7</accession>
<evidence type="ECO:0000313" key="3">
    <source>
        <dbReference type="Proteomes" id="UP001244341"/>
    </source>
</evidence>
<dbReference type="Pfam" id="PF18758">
    <property type="entry name" value="KDZ"/>
    <property type="match status" value="1"/>
</dbReference>
<dbReference type="Gene3D" id="3.40.710.10">
    <property type="entry name" value="DD-peptidase/beta-lactamase superfamily"/>
    <property type="match status" value="1"/>
</dbReference>
<sequence>MTGAGNGAAAAAAASAACPAGRGAVPTIDQRDIQAAWLEYSRAAEYAHDPHALVGAELSFFGPAGLCPACAGTPDSAGAAEAAAAVAPPRQSAEHLFDPGAAAAGTLQRSTLERGLLAADARDILSIISISDKPAIIAGHGATCCLRNSGLYLPGAGHRVGETCEQLWAQLKPLTSVTRYMAKPNYLDCIDDFLGFVAAARLAEFVPFMVEQHRSLVRKLEECRSRYTDLVAAAGRQGLTEMQLMSAAVDACGPADVAAPVTLDAAAARLKLLVDYVRVDQLVVDAPGSDAVQLLPAVWTEAEVTKLFKGEYPWRGAAANRSGAVAAVLAERFRDVCAEMARTIEELVLQRFERERTQQYFFANDAVTRGLNINMSWKHPAFAATHVLLLLLLLPACSSTAAPSTFLGYNQTFPPIGRTLMVAADNDEVYTFDSVVKGAAAAAAAAATAAVPWYWPENEALCANTATDYPAATQSTTWRGQRLDRAVSPVPAFDFDPAIAAQDSNTEAGRRMKEVLQVLKDFKVPGATIGVQLNPDAAQVPYSAPASCRRPQWWLMLGLGISHRAPMRVASVSKLLTMAVWVNQPQLQAQLNAKFWILWKAAVNYRVAEPRDARVKGVTIAHLLNHTSGFDIAKIGFDPAFEGLDIEPLVNQVLRYSTLLDAPGARTSYSNFGYMILARLAEAITRRPFISLVRELFPGQSTAPIFEASDTAAVASNELGWGNPGADEPSTYYLQGKDDSFDVGPMSGNCDIATNVATLTWFATQYWLGGEHAGKKFSEQKPLAGFTWVMVGSMPGTTAVITQFITRRGRPASFCVLINTRPGKSRSLLDKLNLATVEYLSYVFR</sequence>
<keyword evidence="3" id="KW-1185">Reference proteome</keyword>
<evidence type="ECO:0000313" key="2">
    <source>
        <dbReference type="EMBL" id="WIA15597.1"/>
    </source>
</evidence>
<dbReference type="InterPro" id="IPR012338">
    <property type="entry name" value="Beta-lactam/transpept-like"/>
</dbReference>
<dbReference type="InterPro" id="IPR001466">
    <property type="entry name" value="Beta-lactam-related"/>
</dbReference>
<dbReference type="InterPro" id="IPR040521">
    <property type="entry name" value="KDZ"/>
</dbReference>
<protein>
    <recommendedName>
        <fullName evidence="1">Beta-lactamase-related domain-containing protein</fullName>
    </recommendedName>
</protein>
<dbReference type="PANTHER" id="PTHR46825:SF9">
    <property type="entry name" value="BETA-LACTAMASE-RELATED DOMAIN-CONTAINING PROTEIN"/>
    <property type="match status" value="1"/>
</dbReference>
<organism evidence="2 3">
    <name type="scientific">Tetradesmus obliquus</name>
    <name type="common">Green alga</name>
    <name type="synonym">Acutodesmus obliquus</name>
    <dbReference type="NCBI Taxonomy" id="3088"/>
    <lineage>
        <taxon>Eukaryota</taxon>
        <taxon>Viridiplantae</taxon>
        <taxon>Chlorophyta</taxon>
        <taxon>core chlorophytes</taxon>
        <taxon>Chlorophyceae</taxon>
        <taxon>CS clade</taxon>
        <taxon>Sphaeropleales</taxon>
        <taxon>Scenedesmaceae</taxon>
        <taxon>Tetradesmus</taxon>
    </lineage>
</organism>
<dbReference type="Proteomes" id="UP001244341">
    <property type="component" value="Chromosome 6b"/>
</dbReference>
<feature type="domain" description="Beta-lactamase-related" evidence="1">
    <location>
        <begin position="562"/>
        <end position="695"/>
    </location>
</feature>
<gene>
    <name evidence="2" type="ORF">OEZ85_002224</name>
</gene>
<proteinExistence type="predicted"/>
<dbReference type="SUPFAM" id="SSF56601">
    <property type="entry name" value="beta-lactamase/transpeptidase-like"/>
    <property type="match status" value="1"/>
</dbReference>
<name>A0ABY8U2X7_TETOB</name>
<dbReference type="InterPro" id="IPR050491">
    <property type="entry name" value="AmpC-like"/>
</dbReference>
<dbReference type="EMBL" id="CP126213">
    <property type="protein sequence ID" value="WIA15597.1"/>
    <property type="molecule type" value="Genomic_DNA"/>
</dbReference>